<dbReference type="RefSeq" id="WP_201633140.1">
    <property type="nucleotide sequence ID" value="NZ_CP068046.1"/>
</dbReference>
<dbReference type="InterPro" id="IPR050490">
    <property type="entry name" value="Bact_solute-bd_prot1"/>
</dbReference>
<reference evidence="6 7" key="1">
    <citation type="submission" date="2021-01" db="EMBL/GenBank/DDBJ databases">
        <title>Genome seq and assembly of Devosia sp. LEGU1.</title>
        <authorList>
            <person name="Chhetri G."/>
        </authorList>
    </citation>
    <scope>NUCLEOTIDE SEQUENCE [LARGE SCALE GENOMIC DNA]</scope>
    <source>
        <strain evidence="6 7">LEGU1</strain>
    </source>
</reference>
<keyword evidence="5" id="KW-0732">Signal</keyword>
<dbReference type="Proteomes" id="UP000595857">
    <property type="component" value="Chromosome"/>
</dbReference>
<feature type="signal peptide" evidence="5">
    <location>
        <begin position="1"/>
        <end position="21"/>
    </location>
</feature>
<evidence type="ECO:0000256" key="3">
    <source>
        <dbReference type="ARBA" id="ARBA00022448"/>
    </source>
</evidence>
<feature type="chain" id="PRO_5047073770" evidence="5">
    <location>
        <begin position="22"/>
        <end position="413"/>
    </location>
</feature>
<evidence type="ECO:0000256" key="2">
    <source>
        <dbReference type="ARBA" id="ARBA00008520"/>
    </source>
</evidence>
<proteinExistence type="inferred from homology"/>
<evidence type="ECO:0000256" key="1">
    <source>
        <dbReference type="ARBA" id="ARBA00004418"/>
    </source>
</evidence>
<keyword evidence="3" id="KW-0813">Transport</keyword>
<dbReference type="PANTHER" id="PTHR43649">
    <property type="entry name" value="ARABINOSE-BINDING PROTEIN-RELATED"/>
    <property type="match status" value="1"/>
</dbReference>
<evidence type="ECO:0000313" key="7">
    <source>
        <dbReference type="Proteomes" id="UP000595857"/>
    </source>
</evidence>
<keyword evidence="4" id="KW-0574">Periplasm</keyword>
<comment type="subcellular location">
    <subcellularLocation>
        <location evidence="1">Periplasm</location>
    </subcellularLocation>
</comment>
<evidence type="ECO:0000256" key="5">
    <source>
        <dbReference type="SAM" id="SignalP"/>
    </source>
</evidence>
<protein>
    <submittedName>
        <fullName evidence="6">Carbohydrate ABC transporter substrate-binding protein</fullName>
    </submittedName>
</protein>
<organism evidence="6 7">
    <name type="scientific">Devosia rhizoryzae</name>
    <dbReference type="NCBI Taxonomy" id="2774137"/>
    <lineage>
        <taxon>Bacteria</taxon>
        <taxon>Pseudomonadati</taxon>
        <taxon>Pseudomonadota</taxon>
        <taxon>Alphaproteobacteria</taxon>
        <taxon>Hyphomicrobiales</taxon>
        <taxon>Devosiaceae</taxon>
        <taxon>Devosia</taxon>
    </lineage>
</organism>
<dbReference type="SUPFAM" id="SSF53850">
    <property type="entry name" value="Periplasmic binding protein-like II"/>
    <property type="match status" value="1"/>
</dbReference>
<sequence>MKKSVLAVSALSLLAATTAQAQDKPVVDVVHWLTAGAESAAIKVLADEVTARGGEWIDSAAPGGGGDASAMMMSRIAGGNPPGVAFLAMGPGALELGDQGALRDVTDVATANGLDQVTQVMVDISTSADGKLYALPIGLETQNLMWFSPPVFEAAGFEVPSTWSEFLEQAPAIREAGFIPMATGAQGWQLGILFSSVILDAGGADLYRSVVMEHDAQMAAGPEMLAAFTTLRGLADAGDPGSANRAWNDTLNLVAEGQAAVQVMGSWAGAELENMGLEQGTQWDCALTPGSNAVIVEGAGFEFPIVSDPAALAGQDLFIEVMMDPAVQTEFARLKGAVPPRADADSSGLSSCTQIAAEALANPDEGGLATMGASVSSDNWGQIQDFLANFWANPSVTPEDAAQQFAAIIGTEE</sequence>
<dbReference type="InterPro" id="IPR006059">
    <property type="entry name" value="SBP"/>
</dbReference>
<dbReference type="Gene3D" id="3.40.190.10">
    <property type="entry name" value="Periplasmic binding protein-like II"/>
    <property type="match status" value="2"/>
</dbReference>
<gene>
    <name evidence="6" type="ORF">JI748_16340</name>
</gene>
<dbReference type="Pfam" id="PF01547">
    <property type="entry name" value="SBP_bac_1"/>
    <property type="match status" value="1"/>
</dbReference>
<evidence type="ECO:0000313" key="6">
    <source>
        <dbReference type="EMBL" id="QQR39270.1"/>
    </source>
</evidence>
<dbReference type="PANTHER" id="PTHR43649:SF29">
    <property type="entry name" value="OSMOPROTECTIVE COMPOUNDS-BINDING PROTEIN GGTB"/>
    <property type="match status" value="1"/>
</dbReference>
<dbReference type="EMBL" id="CP068046">
    <property type="protein sequence ID" value="QQR39270.1"/>
    <property type="molecule type" value="Genomic_DNA"/>
</dbReference>
<comment type="similarity">
    <text evidence="2">Belongs to the bacterial solute-binding protein 1 family.</text>
</comment>
<keyword evidence="7" id="KW-1185">Reference proteome</keyword>
<accession>A0ABX7C4X1</accession>
<name>A0ABX7C4X1_9HYPH</name>
<evidence type="ECO:0000256" key="4">
    <source>
        <dbReference type="ARBA" id="ARBA00022764"/>
    </source>
</evidence>